<dbReference type="AlphaFoldDB" id="L5KIV3"/>
<evidence type="ECO:0000313" key="2">
    <source>
        <dbReference type="EMBL" id="ELK10701.1"/>
    </source>
</evidence>
<protein>
    <submittedName>
        <fullName evidence="2">Uncharacterized protein</fullName>
    </submittedName>
</protein>
<dbReference type="InParanoid" id="L5KIV3"/>
<feature type="region of interest" description="Disordered" evidence="1">
    <location>
        <begin position="43"/>
        <end position="104"/>
    </location>
</feature>
<evidence type="ECO:0000313" key="3">
    <source>
        <dbReference type="Proteomes" id="UP000010552"/>
    </source>
</evidence>
<dbReference type="Proteomes" id="UP000010552">
    <property type="component" value="Unassembled WGS sequence"/>
</dbReference>
<proteinExistence type="predicted"/>
<name>L5KIV3_PTEAL</name>
<sequence>MTRPSAPRGLRAHRPPSPKATGKCSPFVRRRRNLRTMRTTVPNTQRARAASGEGVLRSEVIPSPRGARVYTGGIQENDSNGGGDHRFRGNSPFLQQSQQPGRPPLQLVFARLSEGAR</sequence>
<keyword evidence="3" id="KW-1185">Reference proteome</keyword>
<feature type="region of interest" description="Disordered" evidence="1">
    <location>
        <begin position="1"/>
        <end position="31"/>
    </location>
</feature>
<accession>L5KIV3</accession>
<evidence type="ECO:0000256" key="1">
    <source>
        <dbReference type="SAM" id="MobiDB-lite"/>
    </source>
</evidence>
<gene>
    <name evidence="2" type="ORF">PAL_GLEAN10011600</name>
</gene>
<reference evidence="3" key="1">
    <citation type="journal article" date="2013" name="Science">
        <title>Comparative analysis of bat genomes provides insight into the evolution of flight and immunity.</title>
        <authorList>
            <person name="Zhang G."/>
            <person name="Cowled C."/>
            <person name="Shi Z."/>
            <person name="Huang Z."/>
            <person name="Bishop-Lilly K.A."/>
            <person name="Fang X."/>
            <person name="Wynne J.W."/>
            <person name="Xiong Z."/>
            <person name="Baker M.L."/>
            <person name="Zhao W."/>
            <person name="Tachedjian M."/>
            <person name="Zhu Y."/>
            <person name="Zhou P."/>
            <person name="Jiang X."/>
            <person name="Ng J."/>
            <person name="Yang L."/>
            <person name="Wu L."/>
            <person name="Xiao J."/>
            <person name="Feng Y."/>
            <person name="Chen Y."/>
            <person name="Sun X."/>
            <person name="Zhang Y."/>
            <person name="Marsh G.A."/>
            <person name="Crameri G."/>
            <person name="Broder C.C."/>
            <person name="Frey K.G."/>
            <person name="Wang L.F."/>
            <person name="Wang J."/>
        </authorList>
    </citation>
    <scope>NUCLEOTIDE SEQUENCE [LARGE SCALE GENOMIC DNA]</scope>
</reference>
<organism evidence="2 3">
    <name type="scientific">Pteropus alecto</name>
    <name type="common">Black flying fox</name>
    <dbReference type="NCBI Taxonomy" id="9402"/>
    <lineage>
        <taxon>Eukaryota</taxon>
        <taxon>Metazoa</taxon>
        <taxon>Chordata</taxon>
        <taxon>Craniata</taxon>
        <taxon>Vertebrata</taxon>
        <taxon>Euteleostomi</taxon>
        <taxon>Mammalia</taxon>
        <taxon>Eutheria</taxon>
        <taxon>Laurasiatheria</taxon>
        <taxon>Chiroptera</taxon>
        <taxon>Yinpterochiroptera</taxon>
        <taxon>Pteropodoidea</taxon>
        <taxon>Pteropodidae</taxon>
        <taxon>Pteropodinae</taxon>
        <taxon>Pteropus</taxon>
    </lineage>
</organism>
<dbReference type="EMBL" id="KB030715">
    <property type="protein sequence ID" value="ELK10701.1"/>
    <property type="molecule type" value="Genomic_DNA"/>
</dbReference>